<evidence type="ECO:0000256" key="9">
    <source>
        <dbReference type="ARBA" id="ARBA00023242"/>
    </source>
</evidence>
<evidence type="ECO:0000256" key="5">
    <source>
        <dbReference type="ARBA" id="ARBA00022552"/>
    </source>
</evidence>
<keyword evidence="7" id="KW-0271">Exosome</keyword>
<dbReference type="FunFam" id="2.40.50.100:FF:000073">
    <property type="entry name" value="Putative Exosome complex component RRP40"/>
    <property type="match status" value="1"/>
</dbReference>
<dbReference type="InterPro" id="IPR036612">
    <property type="entry name" value="KH_dom_type_1_sf"/>
</dbReference>
<keyword evidence="9" id="KW-0539">Nucleus</keyword>
<evidence type="ECO:0000313" key="14">
    <source>
        <dbReference type="EMBL" id="CAH0479183.1"/>
    </source>
</evidence>
<dbReference type="Pfam" id="PF18311">
    <property type="entry name" value="Rrp40_N"/>
    <property type="match status" value="1"/>
</dbReference>
<dbReference type="GO" id="GO:0000177">
    <property type="term" value="C:cytoplasmic exosome (RNase complex)"/>
    <property type="evidence" value="ECO:0007669"/>
    <property type="project" value="TreeGrafter"/>
</dbReference>
<gene>
    <name evidence="14" type="ORF">PBS003_LOCUS5839</name>
</gene>
<dbReference type="Pfam" id="PF21262">
    <property type="entry name" value="RRP40_S1"/>
    <property type="match status" value="1"/>
</dbReference>
<evidence type="ECO:0000256" key="12">
    <source>
        <dbReference type="ARBA" id="ARBA00054531"/>
    </source>
</evidence>
<comment type="similarity">
    <text evidence="3">Belongs to the RRP40 family.</text>
</comment>
<dbReference type="Gene3D" id="2.40.50.140">
    <property type="entry name" value="Nucleic acid-binding proteins"/>
    <property type="match status" value="1"/>
</dbReference>
<dbReference type="InterPro" id="IPR012340">
    <property type="entry name" value="NA-bd_OB-fold"/>
</dbReference>
<comment type="caution">
    <text evidence="14">The sequence shown here is derived from an EMBL/GenBank/DDBJ whole genome shotgun (WGS) entry which is preliminary data.</text>
</comment>
<accession>A0AAU9L0Q6</accession>
<dbReference type="InterPro" id="IPR010920">
    <property type="entry name" value="LSM_dom_sf"/>
</dbReference>
<dbReference type="SUPFAM" id="SSF54791">
    <property type="entry name" value="Eukaryotic type KH-domain (KH-domain type I)"/>
    <property type="match status" value="1"/>
</dbReference>
<evidence type="ECO:0000256" key="7">
    <source>
        <dbReference type="ARBA" id="ARBA00022835"/>
    </source>
</evidence>
<dbReference type="AlphaFoldDB" id="A0AAU9L0Q6"/>
<dbReference type="GO" id="GO:0071034">
    <property type="term" value="P:CUT catabolic process"/>
    <property type="evidence" value="ECO:0007669"/>
    <property type="project" value="TreeGrafter"/>
</dbReference>
<dbReference type="SUPFAM" id="SSF110324">
    <property type="entry name" value="Ribosomal L27 protein-like"/>
    <property type="match status" value="1"/>
</dbReference>
<dbReference type="PANTHER" id="PTHR21321:SF1">
    <property type="entry name" value="EXOSOME COMPLEX COMPONENT RRP40"/>
    <property type="match status" value="1"/>
</dbReference>
<evidence type="ECO:0000313" key="15">
    <source>
        <dbReference type="Proteomes" id="UP001160483"/>
    </source>
</evidence>
<dbReference type="GO" id="GO:1990904">
    <property type="term" value="C:ribonucleoprotein complex"/>
    <property type="evidence" value="ECO:0007669"/>
    <property type="project" value="UniProtKB-KW"/>
</dbReference>
<evidence type="ECO:0000256" key="6">
    <source>
        <dbReference type="ARBA" id="ARBA00022737"/>
    </source>
</evidence>
<dbReference type="InterPro" id="IPR034102">
    <property type="entry name" value="Sm_D1"/>
</dbReference>
<dbReference type="Pfam" id="PF01423">
    <property type="entry name" value="LSM"/>
    <property type="match status" value="1"/>
</dbReference>
<dbReference type="GO" id="GO:0010468">
    <property type="term" value="P:regulation of gene expression"/>
    <property type="evidence" value="ECO:0007669"/>
    <property type="project" value="UniProtKB-ARBA"/>
</dbReference>
<dbReference type="InterPro" id="IPR001163">
    <property type="entry name" value="Sm_dom_euk/arc"/>
</dbReference>
<dbReference type="PANTHER" id="PTHR21321">
    <property type="entry name" value="PNAS-3 RELATED"/>
    <property type="match status" value="1"/>
</dbReference>
<dbReference type="GO" id="GO:0000467">
    <property type="term" value="P:exonucleolytic trimming to generate mature 3'-end of 5.8S rRNA from tricistronic rRNA transcript (SSU-rRNA, 5.8S rRNA, LSU-rRNA)"/>
    <property type="evidence" value="ECO:0007669"/>
    <property type="project" value="TreeGrafter"/>
</dbReference>
<organism evidence="14 15">
    <name type="scientific">Peronospora belbahrii</name>
    <dbReference type="NCBI Taxonomy" id="622444"/>
    <lineage>
        <taxon>Eukaryota</taxon>
        <taxon>Sar</taxon>
        <taxon>Stramenopiles</taxon>
        <taxon>Oomycota</taxon>
        <taxon>Peronosporomycetes</taxon>
        <taxon>Peronosporales</taxon>
        <taxon>Peronosporaceae</taxon>
        <taxon>Peronospora</taxon>
    </lineage>
</organism>
<dbReference type="PROSITE" id="PS52002">
    <property type="entry name" value="SM"/>
    <property type="match status" value="1"/>
</dbReference>
<dbReference type="SUPFAM" id="SSF50249">
    <property type="entry name" value="Nucleic acid-binding proteins"/>
    <property type="match status" value="1"/>
</dbReference>
<sequence length="438" mass="48003">MKLVRFLMKLSNETVTIELKNGTIVHGTITGVDISMNTHLKAVKMTVKGKNPVSLDSLSIRGNNIRYYILPDSLNLDTLLIDDTPREKVKAGAPAGSGRGQIKYWSGGEIVRFGGNDKQNLSGLQFRMTVDAADKNFSFLSYKGLHLLYPFDIHNMIGCIYDIHVFKMTQQNKRKTDEATADANASNFLEDAQRSVDFLFSSVVVLPGDDVTSTLTKTTRCVKLGAGLKQLPNDQIICTNAGVLRYRPANRYWVEFNHKRYVASIDDGVIGVVTDRNAEFYRVNIGAAASATLGSLAFDGATKRNRPSLRLGSLVYARVSKVNPNVEPEITCEAPPSVTKKDWMTGLAIYGELIDGYVFKTSIGLAKSLLREECQVLASLGKSLAFEVAIGVNGVVWVNSKTTKNIIIISNAIMNSETMSPSEIDAMVSRLVEDADDA</sequence>
<evidence type="ECO:0000256" key="11">
    <source>
        <dbReference type="ARBA" id="ARBA00030615"/>
    </source>
</evidence>
<dbReference type="FunFam" id="3.30.1370.10:FF:000038">
    <property type="entry name" value="exosome complex component RRP40"/>
    <property type="match status" value="1"/>
</dbReference>
<keyword evidence="4" id="KW-0963">Cytoplasm</keyword>
<dbReference type="FunFam" id="2.40.50.140:FF:000112">
    <property type="entry name" value="Exosome complex component RRP40"/>
    <property type="match status" value="1"/>
</dbReference>
<reference evidence="14" key="1">
    <citation type="submission" date="2021-11" db="EMBL/GenBank/DDBJ databases">
        <authorList>
            <person name="Islam A."/>
            <person name="Islam S."/>
            <person name="Flora M.S."/>
            <person name="Rahman M."/>
            <person name="Ziaur R.M."/>
            <person name="Epstein J.H."/>
            <person name="Hassan M."/>
            <person name="Klassen M."/>
            <person name="Woodard K."/>
            <person name="Webb A."/>
            <person name="Webby R.J."/>
            <person name="El Zowalaty M.E."/>
        </authorList>
    </citation>
    <scope>NUCLEOTIDE SEQUENCE</scope>
    <source>
        <strain evidence="14">Pbs3</strain>
    </source>
</reference>
<keyword evidence="6" id="KW-0677">Repeat</keyword>
<dbReference type="GO" id="GO:0071035">
    <property type="term" value="P:nuclear polyadenylation-dependent rRNA catabolic process"/>
    <property type="evidence" value="ECO:0007669"/>
    <property type="project" value="TreeGrafter"/>
</dbReference>
<evidence type="ECO:0000259" key="13">
    <source>
        <dbReference type="PROSITE" id="PS52002"/>
    </source>
</evidence>
<dbReference type="InterPro" id="IPR049469">
    <property type="entry name" value="RRP40_KH-I"/>
</dbReference>
<dbReference type="GO" id="GO:0005730">
    <property type="term" value="C:nucleolus"/>
    <property type="evidence" value="ECO:0007669"/>
    <property type="project" value="UniProtKB-SubCell"/>
</dbReference>
<dbReference type="GO" id="GO:0000387">
    <property type="term" value="P:spliceosomal snRNP assembly"/>
    <property type="evidence" value="ECO:0007669"/>
    <property type="project" value="InterPro"/>
</dbReference>
<proteinExistence type="inferred from homology"/>
<dbReference type="InterPro" id="IPR004088">
    <property type="entry name" value="KH_dom_type_1"/>
</dbReference>
<evidence type="ECO:0000256" key="2">
    <source>
        <dbReference type="ARBA" id="ARBA00004604"/>
    </source>
</evidence>
<keyword evidence="5" id="KW-0698">rRNA processing</keyword>
<dbReference type="Proteomes" id="UP001160483">
    <property type="component" value="Unassembled WGS sequence"/>
</dbReference>
<evidence type="ECO:0000256" key="10">
    <source>
        <dbReference type="ARBA" id="ARBA00023274"/>
    </source>
</evidence>
<dbReference type="FunFam" id="2.30.30.100:FF:000008">
    <property type="entry name" value="Small nuclear ribonucleoprotein Sm D1"/>
    <property type="match status" value="1"/>
</dbReference>
<dbReference type="Gene3D" id="2.40.50.100">
    <property type="match status" value="1"/>
</dbReference>
<protein>
    <recommendedName>
        <fullName evidence="11">Ribosomal RNA-processing protein 40</fullName>
    </recommendedName>
</protein>
<dbReference type="CDD" id="cd22526">
    <property type="entry name" value="KH-I_Rrp40"/>
    <property type="match status" value="1"/>
</dbReference>
<evidence type="ECO:0000256" key="8">
    <source>
        <dbReference type="ARBA" id="ARBA00022884"/>
    </source>
</evidence>
<name>A0AAU9L0Q6_9STRA</name>
<comment type="subcellular location">
    <subcellularLocation>
        <location evidence="1">Cytoplasm</location>
    </subcellularLocation>
    <subcellularLocation>
        <location evidence="2">Nucleus</location>
        <location evidence="2">Nucleolus</location>
    </subcellularLocation>
</comment>
<evidence type="ECO:0000256" key="1">
    <source>
        <dbReference type="ARBA" id="ARBA00004496"/>
    </source>
</evidence>
<keyword evidence="10" id="KW-0687">Ribonucleoprotein</keyword>
<feature type="domain" description="Sm" evidence="13">
    <location>
        <begin position="2"/>
        <end position="74"/>
    </location>
</feature>
<dbReference type="EMBL" id="CAKKTJ010000296">
    <property type="protein sequence ID" value="CAH0479183.1"/>
    <property type="molecule type" value="Genomic_DNA"/>
</dbReference>
<dbReference type="GO" id="GO:0071038">
    <property type="term" value="P:TRAMP-dependent tRNA surveillance pathway"/>
    <property type="evidence" value="ECO:0007669"/>
    <property type="project" value="TreeGrafter"/>
</dbReference>
<comment type="function">
    <text evidence="12">Involved in splicing regulation. Facilitates post-transcriptional gene silencing (PTGS) by limiting the degradation of transgene aberrant RNAs by the RNA quality control (RQC) machinery, thus favoring their entry into cytoplasmic siRNA bodies where they can trigger PTGS. Does not participate in the production of small RNAs.</text>
</comment>
<dbReference type="CDD" id="cd01724">
    <property type="entry name" value="Sm_D1"/>
    <property type="match status" value="1"/>
</dbReference>
<dbReference type="Gene3D" id="2.30.30.100">
    <property type="match status" value="1"/>
</dbReference>
<dbReference type="GO" id="GO:0071051">
    <property type="term" value="P:poly(A)-dependent snoRNA 3'-end processing"/>
    <property type="evidence" value="ECO:0007669"/>
    <property type="project" value="TreeGrafter"/>
</dbReference>
<dbReference type="GO" id="GO:0003723">
    <property type="term" value="F:RNA binding"/>
    <property type="evidence" value="ECO:0007669"/>
    <property type="project" value="UniProtKB-KW"/>
</dbReference>
<evidence type="ECO:0000256" key="4">
    <source>
        <dbReference type="ARBA" id="ARBA00022490"/>
    </source>
</evidence>
<keyword evidence="8" id="KW-0694">RNA-binding</keyword>
<dbReference type="InterPro" id="IPR041054">
    <property type="entry name" value="Rrp40_N_euk"/>
</dbReference>
<dbReference type="InterPro" id="IPR047575">
    <property type="entry name" value="Sm"/>
</dbReference>
<dbReference type="Gene3D" id="3.30.1370.10">
    <property type="entry name" value="K Homology domain, type 1"/>
    <property type="match status" value="1"/>
</dbReference>
<dbReference type="Pfam" id="PF15985">
    <property type="entry name" value="KH_6"/>
    <property type="match status" value="1"/>
</dbReference>
<dbReference type="GO" id="GO:0000176">
    <property type="term" value="C:nuclear exosome (RNase complex)"/>
    <property type="evidence" value="ECO:0007669"/>
    <property type="project" value="TreeGrafter"/>
</dbReference>
<dbReference type="SUPFAM" id="SSF50182">
    <property type="entry name" value="Sm-like ribonucleoproteins"/>
    <property type="match status" value="1"/>
</dbReference>
<dbReference type="GO" id="GO:0034475">
    <property type="term" value="P:U4 snRNA 3'-end processing"/>
    <property type="evidence" value="ECO:0007669"/>
    <property type="project" value="TreeGrafter"/>
</dbReference>
<dbReference type="InterPro" id="IPR026699">
    <property type="entry name" value="Exosome_RNA_bind1/RRP40/RRP4"/>
</dbReference>
<evidence type="ECO:0000256" key="3">
    <source>
        <dbReference type="ARBA" id="ARBA00007841"/>
    </source>
</evidence>
<dbReference type="SMART" id="SM00651">
    <property type="entry name" value="Sm"/>
    <property type="match status" value="1"/>
</dbReference>